<name>A0A2M7BV07_9BACT</name>
<proteinExistence type="predicted"/>
<dbReference type="InterPro" id="IPR004042">
    <property type="entry name" value="Intein_endonuc_central"/>
</dbReference>
<dbReference type="PROSITE" id="PS50819">
    <property type="entry name" value="INTEIN_ENDONUCLEASE"/>
    <property type="match status" value="1"/>
</dbReference>
<feature type="domain" description="DOD-type homing endonuclease" evidence="1">
    <location>
        <begin position="21"/>
        <end position="165"/>
    </location>
</feature>
<evidence type="ECO:0000313" key="3">
    <source>
        <dbReference type="Proteomes" id="UP000229894"/>
    </source>
</evidence>
<evidence type="ECO:0000259" key="1">
    <source>
        <dbReference type="PROSITE" id="PS50819"/>
    </source>
</evidence>
<dbReference type="InterPro" id="IPR004860">
    <property type="entry name" value="LAGLIDADG_dom"/>
</dbReference>
<dbReference type="Proteomes" id="UP000229894">
    <property type="component" value="Unassembled WGS sequence"/>
</dbReference>
<organism evidence="2 3">
    <name type="scientific">Candidatus Portnoybacteria bacterium CG03_land_8_20_14_0_80_41_10</name>
    <dbReference type="NCBI Taxonomy" id="1974808"/>
    <lineage>
        <taxon>Bacteria</taxon>
        <taxon>Candidatus Portnoyibacteriota</taxon>
    </lineage>
</organism>
<dbReference type="AlphaFoldDB" id="A0A2M7BV07"/>
<accession>A0A2M7BV07</accession>
<sequence length="213" mass="24515">MRGSQKNKNYVIKWTSKFAYAIGLFTADGSLSIDGRHLNFTSKDKVQVRNFMKCLGLKNRISKKTRGAEKIRKYHQVQFGNVKLYGFLQSIGLSVNKSLTIKHVEIPRELFQDFLRGLLDGDGNISILSHPESRYPQLRVRFASGSITFLQWLQESINKNLKLGNRGSIQCYGRSKCLSYGKEDSIKIFRYIYYSDQIICLKRKLAKAKPFLS</sequence>
<protein>
    <recommendedName>
        <fullName evidence="1">DOD-type homing endonuclease domain-containing protein</fullName>
    </recommendedName>
</protein>
<comment type="caution">
    <text evidence="2">The sequence shown here is derived from an EMBL/GenBank/DDBJ whole genome shotgun (WGS) entry which is preliminary data.</text>
</comment>
<dbReference type="SUPFAM" id="SSF55608">
    <property type="entry name" value="Homing endonucleases"/>
    <property type="match status" value="2"/>
</dbReference>
<evidence type="ECO:0000313" key="2">
    <source>
        <dbReference type="EMBL" id="PIV10388.1"/>
    </source>
</evidence>
<dbReference type="Pfam" id="PF14528">
    <property type="entry name" value="LAGLIDADG_3"/>
    <property type="match status" value="1"/>
</dbReference>
<dbReference type="GO" id="GO:0004519">
    <property type="term" value="F:endonuclease activity"/>
    <property type="evidence" value="ECO:0007669"/>
    <property type="project" value="InterPro"/>
</dbReference>
<dbReference type="Gene3D" id="3.10.28.10">
    <property type="entry name" value="Homing endonucleases"/>
    <property type="match status" value="1"/>
</dbReference>
<dbReference type="InterPro" id="IPR027434">
    <property type="entry name" value="Homing_endonucl"/>
</dbReference>
<dbReference type="EMBL" id="PEUX01000017">
    <property type="protein sequence ID" value="PIV10388.1"/>
    <property type="molecule type" value="Genomic_DNA"/>
</dbReference>
<gene>
    <name evidence="2" type="ORF">COS49_00735</name>
</gene>
<reference evidence="3" key="1">
    <citation type="submission" date="2017-09" db="EMBL/GenBank/DDBJ databases">
        <title>Depth-based differentiation of microbial function through sediment-hosted aquifers and enrichment of novel symbionts in the deep terrestrial subsurface.</title>
        <authorList>
            <person name="Probst A.J."/>
            <person name="Ladd B."/>
            <person name="Jarett J.K."/>
            <person name="Geller-Mcgrath D.E."/>
            <person name="Sieber C.M.K."/>
            <person name="Emerson J.B."/>
            <person name="Anantharaman K."/>
            <person name="Thomas B.C."/>
            <person name="Malmstrom R."/>
            <person name="Stieglmeier M."/>
            <person name="Klingl A."/>
            <person name="Woyke T."/>
            <person name="Ryan C.M."/>
            <person name="Banfield J.F."/>
        </authorList>
    </citation>
    <scope>NUCLEOTIDE SEQUENCE [LARGE SCALE GENOMIC DNA]</scope>
</reference>